<organism evidence="2 3">
    <name type="scientific">Rossellomorea pakistanensis</name>
    <dbReference type="NCBI Taxonomy" id="992288"/>
    <lineage>
        <taxon>Bacteria</taxon>
        <taxon>Bacillati</taxon>
        <taxon>Bacillota</taxon>
        <taxon>Bacilli</taxon>
        <taxon>Bacillales</taxon>
        <taxon>Bacillaceae</taxon>
        <taxon>Rossellomorea</taxon>
    </lineage>
</organism>
<gene>
    <name evidence="2" type="ORF">JOC86_002237</name>
</gene>
<dbReference type="RefSeq" id="WP_205172157.1">
    <property type="nucleotide sequence ID" value="NZ_JAFBDZ010000002.1"/>
</dbReference>
<evidence type="ECO:0000313" key="3">
    <source>
        <dbReference type="Proteomes" id="UP001646157"/>
    </source>
</evidence>
<reference evidence="2 3" key="1">
    <citation type="submission" date="2021-01" db="EMBL/GenBank/DDBJ databases">
        <title>Genomic Encyclopedia of Type Strains, Phase IV (KMG-IV): sequencing the most valuable type-strain genomes for metagenomic binning, comparative biology and taxonomic classification.</title>
        <authorList>
            <person name="Goeker M."/>
        </authorList>
    </citation>
    <scope>NUCLEOTIDE SEQUENCE [LARGE SCALE GENOMIC DNA]</scope>
    <source>
        <strain evidence="2 3">DSM 24834</strain>
    </source>
</reference>
<evidence type="ECO:0000313" key="2">
    <source>
        <dbReference type="EMBL" id="MBM7585695.1"/>
    </source>
</evidence>
<sequence length="215" mass="25547">MLDSDKARDDLEDILNNREYTVYNDRSSGILSSWWEKITSWIEDQLSDWFPALEATSGVASVVTISLIVLAIMLLLLCLFYVARGVRRNLKYKDKKPLQSLNEIHWSSSKHLSEADKQSAFGQYSLSTRHLFLALLLHFHEKEWLEAKIWKTNWDYYDELRRVNKVSAVQFFELALLFDEVTYGEKKLEKEEYLQYRKKVMMWLKEDHQDQLNVI</sequence>
<protein>
    <recommendedName>
        <fullName evidence="4">DUF4129 domain-containing protein</fullName>
    </recommendedName>
</protein>
<evidence type="ECO:0000256" key="1">
    <source>
        <dbReference type="SAM" id="Phobius"/>
    </source>
</evidence>
<evidence type="ECO:0008006" key="4">
    <source>
        <dbReference type="Google" id="ProtNLM"/>
    </source>
</evidence>
<keyword evidence="3" id="KW-1185">Reference proteome</keyword>
<keyword evidence="1" id="KW-0472">Membrane</keyword>
<name>A0ABS2NCV8_9BACI</name>
<accession>A0ABS2NCV8</accession>
<dbReference type="EMBL" id="JAFBDZ010000002">
    <property type="protein sequence ID" value="MBM7585695.1"/>
    <property type="molecule type" value="Genomic_DNA"/>
</dbReference>
<keyword evidence="1" id="KW-1133">Transmembrane helix</keyword>
<comment type="caution">
    <text evidence="2">The sequence shown here is derived from an EMBL/GenBank/DDBJ whole genome shotgun (WGS) entry which is preliminary data.</text>
</comment>
<dbReference type="Proteomes" id="UP001646157">
    <property type="component" value="Unassembled WGS sequence"/>
</dbReference>
<feature type="transmembrane region" description="Helical" evidence="1">
    <location>
        <begin position="59"/>
        <end position="83"/>
    </location>
</feature>
<proteinExistence type="predicted"/>
<keyword evidence="1" id="KW-0812">Transmembrane</keyword>